<sequence>MELFGRPHIAGCLVCRKRVWFSRRAMEVDADFARRLLRLLGSLETETDIPSISRYRTRKWLVHWVCWEAHADKAQVVYAERHAEEQRRATARAEADGPAFVPAARSRPAAGGIELVAGMSKQDVVRLIGEPIRKTSVQDFLDAQLSVHSLDGAFSNVEYWFFDVLPTPGQVLRIAFGEGRVLGIEEFDWEG</sequence>
<reference evidence="1 2" key="1">
    <citation type="submission" date="2021-01" db="EMBL/GenBank/DDBJ databases">
        <title>Draft genome sequence of Micromonospora sp. strain STR1s_6.</title>
        <authorList>
            <person name="Karlyshev A."/>
            <person name="Jawad R."/>
        </authorList>
    </citation>
    <scope>NUCLEOTIDE SEQUENCE [LARGE SCALE GENOMIC DNA]</scope>
    <source>
        <strain evidence="1 2">STR1S-6</strain>
    </source>
</reference>
<dbReference type="Proteomes" id="UP000622245">
    <property type="component" value="Unassembled WGS sequence"/>
</dbReference>
<evidence type="ECO:0000313" key="1">
    <source>
        <dbReference type="EMBL" id="MBM0278043.1"/>
    </source>
</evidence>
<dbReference type="EMBL" id="JAEVHL010000139">
    <property type="protein sequence ID" value="MBM0278043.1"/>
    <property type="molecule type" value="Genomic_DNA"/>
</dbReference>
<dbReference type="RefSeq" id="WP_203150439.1">
    <property type="nucleotide sequence ID" value="NZ_JAEVHL010000139.1"/>
</dbReference>
<accession>A0ABS1YKT2</accession>
<gene>
    <name evidence="1" type="ORF">JM949_23120</name>
</gene>
<keyword evidence="2" id="KW-1185">Reference proteome</keyword>
<name>A0ABS1YKT2_9ACTN</name>
<evidence type="ECO:0008006" key="3">
    <source>
        <dbReference type="Google" id="ProtNLM"/>
    </source>
</evidence>
<proteinExistence type="predicted"/>
<protein>
    <recommendedName>
        <fullName evidence="3">SmpA / OmlA family protein</fullName>
    </recommendedName>
</protein>
<organism evidence="1 2">
    <name type="scientific">Micromonospora tarensis</name>
    <dbReference type="NCBI Taxonomy" id="2806100"/>
    <lineage>
        <taxon>Bacteria</taxon>
        <taxon>Bacillati</taxon>
        <taxon>Actinomycetota</taxon>
        <taxon>Actinomycetes</taxon>
        <taxon>Micromonosporales</taxon>
        <taxon>Micromonosporaceae</taxon>
        <taxon>Micromonospora</taxon>
    </lineage>
</organism>
<comment type="caution">
    <text evidence="1">The sequence shown here is derived from an EMBL/GenBank/DDBJ whole genome shotgun (WGS) entry which is preliminary data.</text>
</comment>
<evidence type="ECO:0000313" key="2">
    <source>
        <dbReference type="Proteomes" id="UP000622245"/>
    </source>
</evidence>